<evidence type="ECO:0000313" key="3">
    <source>
        <dbReference type="Proteomes" id="UP000199004"/>
    </source>
</evidence>
<reference evidence="2 3" key="1">
    <citation type="submission" date="2016-10" db="EMBL/GenBank/DDBJ databases">
        <authorList>
            <person name="de Groot N.N."/>
        </authorList>
    </citation>
    <scope>NUCLEOTIDE SEQUENCE [LARGE SCALE GENOMIC DNA]</scope>
    <source>
        <strain evidence="2 3">CGMCC 1.11147</strain>
    </source>
</reference>
<feature type="transmembrane region" description="Helical" evidence="1">
    <location>
        <begin position="40"/>
        <end position="62"/>
    </location>
</feature>
<name>A0A1H0IKC0_9ACTN</name>
<keyword evidence="3" id="KW-1185">Reference proteome</keyword>
<gene>
    <name evidence="2" type="ORF">SAMN05192576_3830</name>
</gene>
<organism evidence="2 3">
    <name type="scientific">Nocardioides szechwanensis</name>
    <dbReference type="NCBI Taxonomy" id="1005944"/>
    <lineage>
        <taxon>Bacteria</taxon>
        <taxon>Bacillati</taxon>
        <taxon>Actinomycetota</taxon>
        <taxon>Actinomycetes</taxon>
        <taxon>Propionibacteriales</taxon>
        <taxon>Nocardioidaceae</taxon>
        <taxon>Nocardioides</taxon>
    </lineage>
</organism>
<accession>A0A1H0IKC0</accession>
<keyword evidence="1" id="KW-1133">Transmembrane helix</keyword>
<dbReference type="Proteomes" id="UP000199004">
    <property type="component" value="Unassembled WGS sequence"/>
</dbReference>
<sequence length="127" mass="13485">MPANPPQLLVAASLVAVQGLLLLLFAVLEAASLSSERMSMGLTTSAFFFAYGAALLGCAWALTRQHAWARGPVLLTQLIQLGLAWNLRDRLELSIPMALVALIVVAGMLSPATQDVLADDPMRGRAD</sequence>
<dbReference type="EMBL" id="FNIC01000007">
    <property type="protein sequence ID" value="SDO31924.1"/>
    <property type="molecule type" value="Genomic_DNA"/>
</dbReference>
<keyword evidence="1" id="KW-0812">Transmembrane</keyword>
<evidence type="ECO:0000313" key="2">
    <source>
        <dbReference type="EMBL" id="SDO31924.1"/>
    </source>
</evidence>
<keyword evidence="1" id="KW-0472">Membrane</keyword>
<proteinExistence type="predicted"/>
<protein>
    <submittedName>
        <fullName evidence="2">Uncharacterized protein</fullName>
    </submittedName>
</protein>
<dbReference type="AlphaFoldDB" id="A0A1H0IKC0"/>
<evidence type="ECO:0000256" key="1">
    <source>
        <dbReference type="SAM" id="Phobius"/>
    </source>
</evidence>
<feature type="transmembrane region" description="Helical" evidence="1">
    <location>
        <begin position="93"/>
        <end position="113"/>
    </location>
</feature>